<dbReference type="EC" id="2.1.1.182" evidence="8"/>
<keyword evidence="6" id="KW-0694">RNA-binding</keyword>
<keyword evidence="1" id="KW-0963">Cytoplasm</keyword>
<evidence type="ECO:0000256" key="6">
    <source>
        <dbReference type="ARBA" id="ARBA00022884"/>
    </source>
</evidence>
<dbReference type="EMBL" id="UOEU01000503">
    <property type="protein sequence ID" value="VAW34026.1"/>
    <property type="molecule type" value="Genomic_DNA"/>
</dbReference>
<dbReference type="AlphaFoldDB" id="A0A3B0VPD6"/>
<evidence type="ECO:0000256" key="4">
    <source>
        <dbReference type="ARBA" id="ARBA00022679"/>
    </source>
</evidence>
<name>A0A3B0VPD6_9ZZZZ</name>
<dbReference type="CDD" id="cd02440">
    <property type="entry name" value="AdoMet_MTases"/>
    <property type="match status" value="1"/>
</dbReference>
<dbReference type="InterPro" id="IPR023165">
    <property type="entry name" value="rRNA_Ade_diMease-like_C"/>
</dbReference>
<evidence type="ECO:0000256" key="1">
    <source>
        <dbReference type="ARBA" id="ARBA00022490"/>
    </source>
</evidence>
<gene>
    <name evidence="8" type="ORF">MNBD_CHLOROFLEXI01-2783</name>
</gene>
<feature type="domain" description="Ribosomal RNA adenine methylase transferase N-terminal" evidence="7">
    <location>
        <begin position="28"/>
        <end position="196"/>
    </location>
</feature>
<dbReference type="InterPro" id="IPR011530">
    <property type="entry name" value="rRNA_adenine_dimethylase"/>
</dbReference>
<protein>
    <submittedName>
        <fullName evidence="8">SSU rRNA (Adenine(1518)-N(6)/adenine(1519)-N(6))-dimethyltransferase</fullName>
        <ecNumber evidence="8">2.1.1.182</ecNumber>
    </submittedName>
</protein>
<dbReference type="PROSITE" id="PS51689">
    <property type="entry name" value="SAM_RNA_A_N6_MT"/>
    <property type="match status" value="1"/>
</dbReference>
<dbReference type="GO" id="GO:0005829">
    <property type="term" value="C:cytosol"/>
    <property type="evidence" value="ECO:0007669"/>
    <property type="project" value="TreeGrafter"/>
</dbReference>
<evidence type="ECO:0000259" key="7">
    <source>
        <dbReference type="SMART" id="SM00650"/>
    </source>
</evidence>
<evidence type="ECO:0000256" key="2">
    <source>
        <dbReference type="ARBA" id="ARBA00022552"/>
    </source>
</evidence>
<dbReference type="HAMAP" id="MF_00607">
    <property type="entry name" value="16SrRNA_methyltr_A"/>
    <property type="match status" value="1"/>
</dbReference>
<dbReference type="InterPro" id="IPR020596">
    <property type="entry name" value="rRNA_Ade_Mease_Trfase_CS"/>
</dbReference>
<dbReference type="InterPro" id="IPR020598">
    <property type="entry name" value="rRNA_Ade_methylase_Trfase_N"/>
</dbReference>
<dbReference type="SUPFAM" id="SSF53335">
    <property type="entry name" value="S-adenosyl-L-methionine-dependent methyltransferases"/>
    <property type="match status" value="1"/>
</dbReference>
<dbReference type="InterPro" id="IPR029063">
    <property type="entry name" value="SAM-dependent_MTases_sf"/>
</dbReference>
<organism evidence="8">
    <name type="scientific">hydrothermal vent metagenome</name>
    <dbReference type="NCBI Taxonomy" id="652676"/>
    <lineage>
        <taxon>unclassified sequences</taxon>
        <taxon>metagenomes</taxon>
        <taxon>ecological metagenomes</taxon>
    </lineage>
</organism>
<dbReference type="InterPro" id="IPR001737">
    <property type="entry name" value="KsgA/Erm"/>
</dbReference>
<dbReference type="Gene3D" id="3.40.50.150">
    <property type="entry name" value="Vaccinia Virus protein VP39"/>
    <property type="match status" value="1"/>
</dbReference>
<dbReference type="GO" id="GO:0003723">
    <property type="term" value="F:RNA binding"/>
    <property type="evidence" value="ECO:0007669"/>
    <property type="project" value="UniProtKB-KW"/>
</dbReference>
<accession>A0A3B0VPD6</accession>
<keyword evidence="5" id="KW-0949">S-adenosyl-L-methionine</keyword>
<dbReference type="PANTHER" id="PTHR11727:SF7">
    <property type="entry name" value="DIMETHYLADENOSINE TRANSFERASE-RELATED"/>
    <property type="match status" value="1"/>
</dbReference>
<sequence>MHPKQLLQQYRLEPKKSLGQNFLFDENVLARIVAAADLSPLEPVLEIGPGLGSLTRLLAQTAASVMAVELDNRFIPILQTELAFFDNVRLIHGDILKQDIDALFAQPYKVVANVPYYITGAILRHLFSAKQKPTCLVMTVQKEVAERLTAVPPKMSLLAVSIQLYGHAEIISTIKAGAFWPRPDVDSAVLRLTLYPELLIPFAQEKPFFKLVRAGFSQKRKQLKNNLRQLGYNQEEVTAFLQAAGIDGRRRAQTLTLIEWIAIHKYL</sequence>
<evidence type="ECO:0000256" key="5">
    <source>
        <dbReference type="ARBA" id="ARBA00022691"/>
    </source>
</evidence>
<dbReference type="NCBIfam" id="TIGR00755">
    <property type="entry name" value="ksgA"/>
    <property type="match status" value="1"/>
</dbReference>
<dbReference type="GO" id="GO:0052908">
    <property type="term" value="F:16S rRNA (adenine(1518)-N(6)/adenine(1519)-N(6))-dimethyltransferase activity"/>
    <property type="evidence" value="ECO:0007669"/>
    <property type="project" value="UniProtKB-EC"/>
</dbReference>
<dbReference type="FunFam" id="3.40.50.150:FF:000023">
    <property type="entry name" value="Ribosomal RNA small subunit methyltransferase A"/>
    <property type="match status" value="1"/>
</dbReference>
<dbReference type="Gene3D" id="1.10.8.100">
    <property type="entry name" value="Ribosomal RNA adenine dimethylase-like, domain 2"/>
    <property type="match status" value="1"/>
</dbReference>
<dbReference type="Pfam" id="PF00398">
    <property type="entry name" value="RrnaAD"/>
    <property type="match status" value="1"/>
</dbReference>
<keyword evidence="3 8" id="KW-0489">Methyltransferase</keyword>
<dbReference type="SMART" id="SM00650">
    <property type="entry name" value="rADc"/>
    <property type="match status" value="1"/>
</dbReference>
<keyword evidence="2" id="KW-0698">rRNA processing</keyword>
<dbReference type="PROSITE" id="PS01131">
    <property type="entry name" value="RRNA_A_DIMETH"/>
    <property type="match status" value="1"/>
</dbReference>
<reference evidence="8" key="1">
    <citation type="submission" date="2018-06" db="EMBL/GenBank/DDBJ databases">
        <authorList>
            <person name="Zhirakovskaya E."/>
        </authorList>
    </citation>
    <scope>NUCLEOTIDE SEQUENCE</scope>
</reference>
<evidence type="ECO:0000313" key="8">
    <source>
        <dbReference type="EMBL" id="VAW34026.1"/>
    </source>
</evidence>
<dbReference type="PANTHER" id="PTHR11727">
    <property type="entry name" value="DIMETHYLADENOSINE TRANSFERASE"/>
    <property type="match status" value="1"/>
</dbReference>
<proteinExistence type="inferred from homology"/>
<evidence type="ECO:0000256" key="3">
    <source>
        <dbReference type="ARBA" id="ARBA00022603"/>
    </source>
</evidence>
<keyword evidence="4 8" id="KW-0808">Transferase</keyword>